<dbReference type="InterPro" id="IPR001471">
    <property type="entry name" value="AP2/ERF_dom"/>
</dbReference>
<reference evidence="8" key="1">
    <citation type="submission" date="2025-08" db="UniProtKB">
        <authorList>
            <consortium name="RefSeq"/>
        </authorList>
    </citation>
    <scope>IDENTIFICATION</scope>
    <source>
        <tissue evidence="8">Leaves</tissue>
    </source>
</reference>
<dbReference type="OrthoDB" id="1917565at2759"/>
<feature type="compositionally biased region" description="Polar residues" evidence="6">
    <location>
        <begin position="202"/>
        <end position="214"/>
    </location>
</feature>
<dbReference type="KEGG" id="jre:109021567"/>
<dbReference type="InterPro" id="IPR050913">
    <property type="entry name" value="AP2/ERF_ERF"/>
</dbReference>
<dbReference type="Gramene" id="Jr15_07240_p1">
    <property type="protein sequence ID" value="cds.Jr15_07240_p1"/>
    <property type="gene ID" value="Jr15_07240"/>
</dbReference>
<dbReference type="STRING" id="51240.A0A2I4HUF2"/>
<protein>
    <submittedName>
        <fullName evidence="8">Ethylene-responsive transcription factor ERF118-like</fullName>
    </submittedName>
</protein>
<gene>
    <name evidence="8" type="primary">LOC109021567</name>
</gene>
<dbReference type="GO" id="GO:0003700">
    <property type="term" value="F:DNA-binding transcription factor activity"/>
    <property type="evidence" value="ECO:0007669"/>
    <property type="project" value="InterPro"/>
</dbReference>
<dbReference type="Proteomes" id="UP000235220">
    <property type="component" value="Chromosome 15"/>
</dbReference>
<feature type="compositionally biased region" description="Low complexity" evidence="6">
    <location>
        <begin position="178"/>
        <end position="201"/>
    </location>
</feature>
<dbReference type="GeneID" id="109021567"/>
<dbReference type="GO" id="GO:0005634">
    <property type="term" value="C:nucleus"/>
    <property type="evidence" value="ECO:0007669"/>
    <property type="project" value="UniProtKB-SubCell"/>
</dbReference>
<dbReference type="AlphaFoldDB" id="A0A2I4HUF2"/>
<dbReference type="GO" id="GO:0003677">
    <property type="term" value="F:DNA binding"/>
    <property type="evidence" value="ECO:0007669"/>
    <property type="project" value="UniProtKB-KW"/>
</dbReference>
<proteinExistence type="predicted"/>
<dbReference type="SMART" id="SM00380">
    <property type="entry name" value="AP2"/>
    <property type="match status" value="1"/>
</dbReference>
<keyword evidence="3" id="KW-0238">DNA-binding</keyword>
<evidence type="ECO:0000256" key="5">
    <source>
        <dbReference type="ARBA" id="ARBA00023242"/>
    </source>
</evidence>
<feature type="compositionally biased region" description="Low complexity" evidence="6">
    <location>
        <begin position="215"/>
        <end position="241"/>
    </location>
</feature>
<dbReference type="Pfam" id="PF00847">
    <property type="entry name" value="AP2"/>
    <property type="match status" value="1"/>
</dbReference>
<dbReference type="PROSITE" id="PS51032">
    <property type="entry name" value="AP2_ERF"/>
    <property type="match status" value="1"/>
</dbReference>
<name>A0A2I4HUF2_JUGRE</name>
<evidence type="ECO:0000313" key="8">
    <source>
        <dbReference type="RefSeq" id="XP_018859774.1"/>
    </source>
</evidence>
<evidence type="ECO:0000256" key="3">
    <source>
        <dbReference type="ARBA" id="ARBA00023125"/>
    </source>
</evidence>
<evidence type="ECO:0000256" key="1">
    <source>
        <dbReference type="ARBA" id="ARBA00004123"/>
    </source>
</evidence>
<accession>A0A2I4HUF2</accession>
<dbReference type="RefSeq" id="XP_018859774.1">
    <property type="nucleotide sequence ID" value="XM_019004229.2"/>
</dbReference>
<dbReference type="SUPFAM" id="SSF54171">
    <property type="entry name" value="DNA-binding domain"/>
    <property type="match status" value="1"/>
</dbReference>
<feature type="region of interest" description="Disordered" evidence="6">
    <location>
        <begin position="178"/>
        <end position="241"/>
    </location>
</feature>
<dbReference type="Gene3D" id="3.30.730.10">
    <property type="entry name" value="AP2/ERF domain"/>
    <property type="match status" value="1"/>
</dbReference>
<dbReference type="FunCoup" id="A0A2I4HUF2">
    <property type="interactions" value="1133"/>
</dbReference>
<keyword evidence="2" id="KW-0805">Transcription regulation</keyword>
<keyword evidence="4" id="KW-0804">Transcription</keyword>
<dbReference type="PANTHER" id="PTHR31194:SF62">
    <property type="entry name" value="ETHYLENE-RESPONSIVE TRANSCRIPTION FACTOR ERF118"/>
    <property type="match status" value="1"/>
</dbReference>
<feature type="compositionally biased region" description="Polar residues" evidence="6">
    <location>
        <begin position="83"/>
        <end position="103"/>
    </location>
</feature>
<evidence type="ECO:0000256" key="6">
    <source>
        <dbReference type="SAM" id="MobiDB-lite"/>
    </source>
</evidence>
<organism evidence="7 8">
    <name type="scientific">Juglans regia</name>
    <name type="common">English walnut</name>
    <dbReference type="NCBI Taxonomy" id="51240"/>
    <lineage>
        <taxon>Eukaryota</taxon>
        <taxon>Viridiplantae</taxon>
        <taxon>Streptophyta</taxon>
        <taxon>Embryophyta</taxon>
        <taxon>Tracheophyta</taxon>
        <taxon>Spermatophyta</taxon>
        <taxon>Magnoliopsida</taxon>
        <taxon>eudicotyledons</taxon>
        <taxon>Gunneridae</taxon>
        <taxon>Pentapetalae</taxon>
        <taxon>rosids</taxon>
        <taxon>fabids</taxon>
        <taxon>Fagales</taxon>
        <taxon>Juglandaceae</taxon>
        <taxon>Juglans</taxon>
    </lineage>
</organism>
<keyword evidence="5" id="KW-0539">Nucleus</keyword>
<feature type="region of interest" description="Disordered" evidence="6">
    <location>
        <begin position="83"/>
        <end position="132"/>
    </location>
</feature>
<evidence type="ECO:0000256" key="4">
    <source>
        <dbReference type="ARBA" id="ARBA00023163"/>
    </source>
</evidence>
<sequence length="332" mass="36353">MTQSRRRVPNQKICKKSNKAIAPVMESGMMMRKVRIICSDPYATDSSSSEDESVKCNKRAKKAKQLVREIHIPMVLQPSLKSLQTESSCQDSNNGGRTTNTIKAGTKRVLAKTPSSSRRPSSSKYRGVRQRKWGKWAAEIRDPFKGARIWLGTFNTPEEASEAYEKKRLEFESAMAANANSEKSKNKAAVSSAAVSQSQNNHNLGSSGDSESVLSQTSPSSVPESETSASNTNVKNVSSSVKEGVETNSEIDLAALDLPDDLGLIGDLFGDIPFGQTEFDSLCFDNIGQFFDDFEVCGIEKNGGSELPNWDFADIGDDMGWMNEPLNKIPCQ</sequence>
<dbReference type="PRINTS" id="PR00367">
    <property type="entry name" value="ETHRSPELEMNT"/>
</dbReference>
<dbReference type="CDD" id="cd00018">
    <property type="entry name" value="AP2"/>
    <property type="match status" value="1"/>
</dbReference>
<dbReference type="InterPro" id="IPR016177">
    <property type="entry name" value="DNA-bd_dom_sf"/>
</dbReference>
<dbReference type="InterPro" id="IPR036955">
    <property type="entry name" value="AP2/ERF_dom_sf"/>
</dbReference>
<evidence type="ECO:0000313" key="7">
    <source>
        <dbReference type="Proteomes" id="UP000235220"/>
    </source>
</evidence>
<keyword evidence="7" id="KW-1185">Reference proteome</keyword>
<comment type="subcellular location">
    <subcellularLocation>
        <location evidence="1">Nucleus</location>
    </subcellularLocation>
</comment>
<dbReference type="PANTHER" id="PTHR31194">
    <property type="entry name" value="SHN SHINE , DNA BINDING / TRANSCRIPTION FACTOR"/>
    <property type="match status" value="1"/>
</dbReference>
<feature type="compositionally biased region" description="Low complexity" evidence="6">
    <location>
        <begin position="114"/>
        <end position="123"/>
    </location>
</feature>
<evidence type="ECO:0000256" key="2">
    <source>
        <dbReference type="ARBA" id="ARBA00023015"/>
    </source>
</evidence>